<gene>
    <name evidence="3" type="ORF">M1E25_25365</name>
</gene>
<evidence type="ECO:0000259" key="2">
    <source>
        <dbReference type="Pfam" id="PF17042"/>
    </source>
</evidence>
<dbReference type="InterPro" id="IPR042213">
    <property type="entry name" value="NBD_C_sf"/>
</dbReference>
<organism evidence="3 4">
    <name type="scientific">Streptomyces meridianus</name>
    <dbReference type="NCBI Taxonomy" id="2938945"/>
    <lineage>
        <taxon>Bacteria</taxon>
        <taxon>Bacillati</taxon>
        <taxon>Actinomycetota</taxon>
        <taxon>Actinomycetes</taxon>
        <taxon>Kitasatosporales</taxon>
        <taxon>Streptomycetaceae</taxon>
        <taxon>Streptomyces</taxon>
    </lineage>
</organism>
<evidence type="ECO:0000256" key="1">
    <source>
        <dbReference type="SAM" id="MobiDB-lite"/>
    </source>
</evidence>
<name>A0ABT0XDN3_9ACTN</name>
<dbReference type="Gene3D" id="3.40.980.20">
    <property type="entry name" value="Four-carbon acid sugar kinase, nucleotide binding domain"/>
    <property type="match status" value="1"/>
</dbReference>
<proteinExistence type="predicted"/>
<feature type="region of interest" description="Disordered" evidence="1">
    <location>
        <begin position="102"/>
        <end position="124"/>
    </location>
</feature>
<sequence length="124" mass="12566">MRDPGAAHRILRSLAAIAVRAVDALRPGGLYTSGGDVAAAVTAALGADGFAIEAEVIPLAVAGHLVGGPHHGLAFATKGGLIGGPDAAVACLERLRAMHARDQARHLPHRPSQSSACRTEEVSP</sequence>
<dbReference type="Pfam" id="PF17042">
    <property type="entry name" value="NBD_C"/>
    <property type="match status" value="1"/>
</dbReference>
<dbReference type="InterPro" id="IPR031475">
    <property type="entry name" value="NBD_C"/>
</dbReference>
<accession>A0ABT0XDN3</accession>
<keyword evidence="4" id="KW-1185">Reference proteome</keyword>
<feature type="domain" description="Four-carbon acid sugar kinase nucleotide binding" evidence="2">
    <location>
        <begin position="7"/>
        <end position="87"/>
    </location>
</feature>
<dbReference type="EMBL" id="JAMQGM010000082">
    <property type="protein sequence ID" value="MCM2580621.1"/>
    <property type="molecule type" value="Genomic_DNA"/>
</dbReference>
<evidence type="ECO:0000313" key="4">
    <source>
        <dbReference type="Proteomes" id="UP001167160"/>
    </source>
</evidence>
<dbReference type="SUPFAM" id="SSF142764">
    <property type="entry name" value="YgbK-like"/>
    <property type="match status" value="1"/>
</dbReference>
<protein>
    <recommendedName>
        <fullName evidence="2">Four-carbon acid sugar kinase nucleotide binding domain-containing protein</fullName>
    </recommendedName>
</protein>
<dbReference type="RefSeq" id="WP_251419629.1">
    <property type="nucleotide sequence ID" value="NZ_JAMQGM010000082.1"/>
</dbReference>
<evidence type="ECO:0000313" key="3">
    <source>
        <dbReference type="EMBL" id="MCM2580621.1"/>
    </source>
</evidence>
<reference evidence="3" key="1">
    <citation type="journal article" date="2023" name="Int. J. Syst. Evol. Microbiol.">
        <title>Streptomyces meridianus sp. nov. isolated from brackish water of the Tagus estuary in Alcochete, Portugal.</title>
        <authorList>
            <person name="Santos J.D.N."/>
            <person name="Klimek D."/>
            <person name="Calusinska M."/>
            <person name="Lobo Da Cunha A."/>
            <person name="Catita J."/>
            <person name="Goncalves H."/>
            <person name="Gonzalez I."/>
            <person name="Reyes F."/>
            <person name="Lage O.M."/>
        </authorList>
    </citation>
    <scope>NUCLEOTIDE SEQUENCE</scope>
    <source>
        <strain evidence="3">MTZ3.1</strain>
    </source>
</reference>
<comment type="caution">
    <text evidence="3">The sequence shown here is derived from an EMBL/GenBank/DDBJ whole genome shotgun (WGS) entry which is preliminary data.</text>
</comment>
<dbReference type="Proteomes" id="UP001167160">
    <property type="component" value="Unassembled WGS sequence"/>
</dbReference>